<dbReference type="PANTHER" id="PTHR39515">
    <property type="entry name" value="CONSERVED PROTEIN"/>
    <property type="match status" value="1"/>
</dbReference>
<dbReference type="InterPro" id="IPR036388">
    <property type="entry name" value="WH-like_DNA-bd_sf"/>
</dbReference>
<dbReference type="InterPro" id="IPR052526">
    <property type="entry name" value="HTH-type_Bedaq_tolerance"/>
</dbReference>
<dbReference type="Pfam" id="PF12802">
    <property type="entry name" value="MarR_2"/>
    <property type="match status" value="1"/>
</dbReference>
<dbReference type="GO" id="GO:0003700">
    <property type="term" value="F:DNA-binding transcription factor activity"/>
    <property type="evidence" value="ECO:0007669"/>
    <property type="project" value="InterPro"/>
</dbReference>
<accession>A0AAU8DRM7</accession>
<sequence>MTNITLLSDATTGRTSDTCTAQLVSEGNKMTGPRIADAATSSTSGVPEPEDIPGVMMTLMRQLVRTKQQLFQGGHEESLPIQLMFAMRKHGPQRSGELAAILHADPSTVSRQVALLVRTGLARREADPQDGRAIHVVLTAAGVQRLGKLRAAVDGLFETVVKDWTSQERAVFVELLRRYIDNFAARGDDLIATLAEVATAP</sequence>
<dbReference type="SUPFAM" id="SSF46785">
    <property type="entry name" value="Winged helix' DNA-binding domain"/>
    <property type="match status" value="1"/>
</dbReference>
<gene>
    <name evidence="2" type="ORF">ABLG96_04925</name>
</gene>
<dbReference type="Gene3D" id="1.10.10.10">
    <property type="entry name" value="Winged helix-like DNA-binding domain superfamily/Winged helix DNA-binding domain"/>
    <property type="match status" value="1"/>
</dbReference>
<dbReference type="RefSeq" id="WP_353650285.1">
    <property type="nucleotide sequence ID" value="NZ_CP159218.1"/>
</dbReference>
<dbReference type="AlphaFoldDB" id="A0AAU8DRM7"/>
<feature type="domain" description="HTH marR-type" evidence="1">
    <location>
        <begin position="49"/>
        <end position="181"/>
    </location>
</feature>
<reference evidence="2" key="1">
    <citation type="submission" date="2024-05" db="EMBL/GenBank/DDBJ databases">
        <authorList>
            <person name="Cai S.Y."/>
            <person name="Jin L.M."/>
            <person name="Li H.R."/>
        </authorList>
    </citation>
    <scope>NUCLEOTIDE SEQUENCE</scope>
    <source>
        <strain evidence="2">A5-74</strain>
    </source>
</reference>
<evidence type="ECO:0000259" key="1">
    <source>
        <dbReference type="PROSITE" id="PS50995"/>
    </source>
</evidence>
<protein>
    <submittedName>
        <fullName evidence="2">MarR family transcriptional regulator</fullName>
    </submittedName>
</protein>
<name>A0AAU8DRM7_9ACTN</name>
<organism evidence="2">
    <name type="scientific">Nakamurella sp. A5-74</name>
    <dbReference type="NCBI Taxonomy" id="3158264"/>
    <lineage>
        <taxon>Bacteria</taxon>
        <taxon>Bacillati</taxon>
        <taxon>Actinomycetota</taxon>
        <taxon>Actinomycetes</taxon>
        <taxon>Nakamurellales</taxon>
        <taxon>Nakamurellaceae</taxon>
        <taxon>Nakamurella</taxon>
    </lineage>
</organism>
<dbReference type="InterPro" id="IPR036390">
    <property type="entry name" value="WH_DNA-bd_sf"/>
</dbReference>
<dbReference type="EMBL" id="CP159218">
    <property type="protein sequence ID" value="XCG64672.1"/>
    <property type="molecule type" value="Genomic_DNA"/>
</dbReference>
<evidence type="ECO:0000313" key="2">
    <source>
        <dbReference type="EMBL" id="XCG64672.1"/>
    </source>
</evidence>
<dbReference type="PROSITE" id="PS50995">
    <property type="entry name" value="HTH_MARR_2"/>
    <property type="match status" value="1"/>
</dbReference>
<dbReference type="PANTHER" id="PTHR39515:SF2">
    <property type="entry name" value="HTH-TYPE TRANSCRIPTIONAL REGULATOR RV0880"/>
    <property type="match status" value="1"/>
</dbReference>
<dbReference type="SMART" id="SM00347">
    <property type="entry name" value="HTH_MARR"/>
    <property type="match status" value="1"/>
</dbReference>
<proteinExistence type="predicted"/>
<dbReference type="InterPro" id="IPR000835">
    <property type="entry name" value="HTH_MarR-typ"/>
</dbReference>